<evidence type="ECO:0000313" key="3">
    <source>
        <dbReference type="Proteomes" id="UP001152607"/>
    </source>
</evidence>
<feature type="compositionally biased region" description="Low complexity" evidence="1">
    <location>
        <begin position="163"/>
        <end position="186"/>
    </location>
</feature>
<feature type="compositionally biased region" description="Low complexity" evidence="1">
    <location>
        <begin position="11"/>
        <end position="29"/>
    </location>
</feature>
<evidence type="ECO:0000313" key="2">
    <source>
        <dbReference type="EMBL" id="CAI6339788.1"/>
    </source>
</evidence>
<keyword evidence="3" id="KW-1185">Reference proteome</keyword>
<evidence type="ECO:0000256" key="1">
    <source>
        <dbReference type="SAM" id="MobiDB-lite"/>
    </source>
</evidence>
<accession>A0A9W4UN62</accession>
<feature type="region of interest" description="Disordered" evidence="1">
    <location>
        <begin position="161"/>
        <end position="186"/>
    </location>
</feature>
<gene>
    <name evidence="2" type="ORF">PDIGIT_LOCUS12952</name>
</gene>
<feature type="region of interest" description="Disordered" evidence="1">
    <location>
        <begin position="217"/>
        <end position="264"/>
    </location>
</feature>
<feature type="compositionally biased region" description="Polar residues" evidence="1">
    <location>
        <begin position="217"/>
        <end position="241"/>
    </location>
</feature>
<dbReference type="Proteomes" id="UP001152607">
    <property type="component" value="Unassembled WGS sequence"/>
</dbReference>
<name>A0A9W4UN62_9PLEO</name>
<comment type="caution">
    <text evidence="2">The sequence shown here is derived from an EMBL/GenBank/DDBJ whole genome shotgun (WGS) entry which is preliminary data.</text>
</comment>
<protein>
    <submittedName>
        <fullName evidence="2">Uncharacterized protein</fullName>
    </submittedName>
</protein>
<dbReference type="EMBL" id="CAOQHR010000009">
    <property type="protein sequence ID" value="CAI6339788.1"/>
    <property type="molecule type" value="Genomic_DNA"/>
</dbReference>
<dbReference type="AlphaFoldDB" id="A0A9W4UN62"/>
<proteinExistence type="predicted"/>
<feature type="region of interest" description="Disordered" evidence="1">
    <location>
        <begin position="1"/>
        <end position="34"/>
    </location>
</feature>
<reference evidence="2" key="1">
    <citation type="submission" date="2023-01" db="EMBL/GenBank/DDBJ databases">
        <authorList>
            <person name="Van Ghelder C."/>
            <person name="Rancurel C."/>
        </authorList>
    </citation>
    <scope>NUCLEOTIDE SEQUENCE</scope>
    <source>
        <strain evidence="2">CNCM I-4278</strain>
    </source>
</reference>
<sequence>MPPRRDPRSGHSANPNQPNQPSQHNAPNQRNLPNTAVQQNQTPAMPVGQSNILSHMHPVHLRDARGLSEDSVELWLQAIKTRLENNELEPVRLSVHVEYQYVFTYERGPEVRDRFTALWNVYNSKVAELSWEERQPFTQMTTLQSLASRYAIARNSLTTPPNAAQTAAIQQRHRQQQGAQAQQERQLPTPIAYQMTINHLSQEQAQLLRQITTTFTSSPQDPITTSVQQEPAQVATPSRSRTAAAVNNPGGHSPMFSASRVPSS</sequence>
<organism evidence="2 3">
    <name type="scientific">Periconia digitata</name>
    <dbReference type="NCBI Taxonomy" id="1303443"/>
    <lineage>
        <taxon>Eukaryota</taxon>
        <taxon>Fungi</taxon>
        <taxon>Dikarya</taxon>
        <taxon>Ascomycota</taxon>
        <taxon>Pezizomycotina</taxon>
        <taxon>Dothideomycetes</taxon>
        <taxon>Pleosporomycetidae</taxon>
        <taxon>Pleosporales</taxon>
        <taxon>Massarineae</taxon>
        <taxon>Periconiaceae</taxon>
        <taxon>Periconia</taxon>
    </lineage>
</organism>